<evidence type="ECO:0000256" key="3">
    <source>
        <dbReference type="ARBA" id="ARBA00022898"/>
    </source>
</evidence>
<dbReference type="InterPro" id="IPR045865">
    <property type="entry name" value="ACT-like_dom_sf"/>
</dbReference>
<dbReference type="SUPFAM" id="SSF55021">
    <property type="entry name" value="ACT-like"/>
    <property type="match status" value="1"/>
</dbReference>
<dbReference type="PANTHER" id="PTHR48078:SF11">
    <property type="entry name" value="THREONINE DEHYDRATASE, MITOCHONDRIAL"/>
    <property type="match status" value="1"/>
</dbReference>
<dbReference type="GO" id="GO:0006565">
    <property type="term" value="P:L-serine catabolic process"/>
    <property type="evidence" value="ECO:0007669"/>
    <property type="project" value="TreeGrafter"/>
</dbReference>
<evidence type="ECO:0000256" key="1">
    <source>
        <dbReference type="ARBA" id="ARBA00001933"/>
    </source>
</evidence>
<dbReference type="InterPro" id="IPR050147">
    <property type="entry name" value="Ser/Thr_Dehydratase"/>
</dbReference>
<evidence type="ECO:0000313" key="8">
    <source>
        <dbReference type="Proteomes" id="UP000265520"/>
    </source>
</evidence>
<feature type="domain" description="ACT-like" evidence="6">
    <location>
        <begin position="21"/>
        <end position="92"/>
    </location>
</feature>
<dbReference type="GO" id="GO:0006567">
    <property type="term" value="P:L-threonine catabolic process"/>
    <property type="evidence" value="ECO:0007669"/>
    <property type="project" value="TreeGrafter"/>
</dbReference>
<comment type="caution">
    <text evidence="7">The sequence shown here is derived from an EMBL/GenBank/DDBJ whole genome shotgun (WGS) entry which is preliminary data.</text>
</comment>
<comment type="pathway">
    <text evidence="5">Amino-acid biosynthesis.</text>
</comment>
<protein>
    <submittedName>
        <fullName evidence="7">Threonine dehydratase biosynthetic chloroplastic-like</fullName>
    </submittedName>
</protein>
<gene>
    <name evidence="7" type="ORF">A2U01_0018964</name>
</gene>
<feature type="non-terminal residue" evidence="7">
    <location>
        <position position="103"/>
    </location>
</feature>
<dbReference type="CDD" id="cd04906">
    <property type="entry name" value="ACT_ThrD-I_1"/>
    <property type="match status" value="1"/>
</dbReference>
<keyword evidence="2" id="KW-0028">Amino-acid biosynthesis</keyword>
<accession>A0A392NDM0</accession>
<evidence type="ECO:0000256" key="4">
    <source>
        <dbReference type="ARBA" id="ARBA00023239"/>
    </source>
</evidence>
<dbReference type="GO" id="GO:0004794">
    <property type="term" value="F:threonine deaminase activity"/>
    <property type="evidence" value="ECO:0007669"/>
    <property type="project" value="TreeGrafter"/>
</dbReference>
<dbReference type="InterPro" id="IPR038110">
    <property type="entry name" value="TD_ACT-like_sf"/>
</dbReference>
<proteinExistence type="predicted"/>
<dbReference type="GO" id="GO:0009097">
    <property type="term" value="P:isoleucine biosynthetic process"/>
    <property type="evidence" value="ECO:0007669"/>
    <property type="project" value="TreeGrafter"/>
</dbReference>
<evidence type="ECO:0000259" key="6">
    <source>
        <dbReference type="PROSITE" id="PS51672"/>
    </source>
</evidence>
<reference evidence="7 8" key="1">
    <citation type="journal article" date="2018" name="Front. Plant Sci.">
        <title>Red Clover (Trifolium pratense) and Zigzag Clover (T. medium) - A Picture of Genomic Similarities and Differences.</title>
        <authorList>
            <person name="Dluhosova J."/>
            <person name="Istvanek J."/>
            <person name="Nedelnik J."/>
            <person name="Repkova J."/>
        </authorList>
    </citation>
    <scope>NUCLEOTIDE SEQUENCE [LARGE SCALE GENOMIC DNA]</scope>
    <source>
        <strain evidence="8">cv. 10/8</strain>
        <tissue evidence="7">Leaf</tissue>
    </source>
</reference>
<dbReference type="InterPro" id="IPR001721">
    <property type="entry name" value="TD_ACT-like"/>
</dbReference>
<keyword evidence="4" id="KW-0456">Lyase</keyword>
<dbReference type="AlphaFoldDB" id="A0A392NDM0"/>
<dbReference type="PROSITE" id="PS51672">
    <property type="entry name" value="ACT_LIKE"/>
    <property type="match status" value="1"/>
</dbReference>
<dbReference type="Pfam" id="PF00585">
    <property type="entry name" value="Thr_dehydrat_C"/>
    <property type="match status" value="1"/>
</dbReference>
<sequence length="103" mass="12007">MNFDKLRIVTELANVGRKEEALLLTIMPEEPGSFKRFCQLVGQMNITEFKYRYNSKEKAVVLYSVGVHTPLELKEIEERMESSQLVTHNLSDVDLVKDHLRHM</sequence>
<evidence type="ECO:0000256" key="2">
    <source>
        <dbReference type="ARBA" id="ARBA00022605"/>
    </source>
</evidence>
<dbReference type="PANTHER" id="PTHR48078">
    <property type="entry name" value="THREONINE DEHYDRATASE, MITOCHONDRIAL-RELATED"/>
    <property type="match status" value="1"/>
</dbReference>
<keyword evidence="3" id="KW-0663">Pyridoxal phosphate</keyword>
<name>A0A392NDM0_9FABA</name>
<comment type="cofactor">
    <cofactor evidence="1">
        <name>pyridoxal 5'-phosphate</name>
        <dbReference type="ChEBI" id="CHEBI:597326"/>
    </cofactor>
</comment>
<dbReference type="Gene3D" id="3.40.1020.10">
    <property type="entry name" value="Biosynthetic Threonine Deaminase, Domain 3"/>
    <property type="match status" value="1"/>
</dbReference>
<dbReference type="GO" id="GO:0003941">
    <property type="term" value="F:L-serine ammonia-lyase activity"/>
    <property type="evidence" value="ECO:0007669"/>
    <property type="project" value="TreeGrafter"/>
</dbReference>
<dbReference type="Proteomes" id="UP000265520">
    <property type="component" value="Unassembled WGS sequence"/>
</dbReference>
<dbReference type="EMBL" id="LXQA010036358">
    <property type="protein sequence ID" value="MCH97966.1"/>
    <property type="molecule type" value="Genomic_DNA"/>
</dbReference>
<evidence type="ECO:0000256" key="5">
    <source>
        <dbReference type="ARBA" id="ARBA00029440"/>
    </source>
</evidence>
<keyword evidence="8" id="KW-1185">Reference proteome</keyword>
<organism evidence="7 8">
    <name type="scientific">Trifolium medium</name>
    <dbReference type="NCBI Taxonomy" id="97028"/>
    <lineage>
        <taxon>Eukaryota</taxon>
        <taxon>Viridiplantae</taxon>
        <taxon>Streptophyta</taxon>
        <taxon>Embryophyta</taxon>
        <taxon>Tracheophyta</taxon>
        <taxon>Spermatophyta</taxon>
        <taxon>Magnoliopsida</taxon>
        <taxon>eudicotyledons</taxon>
        <taxon>Gunneridae</taxon>
        <taxon>Pentapetalae</taxon>
        <taxon>rosids</taxon>
        <taxon>fabids</taxon>
        <taxon>Fabales</taxon>
        <taxon>Fabaceae</taxon>
        <taxon>Papilionoideae</taxon>
        <taxon>50 kb inversion clade</taxon>
        <taxon>NPAAA clade</taxon>
        <taxon>Hologalegina</taxon>
        <taxon>IRL clade</taxon>
        <taxon>Trifolieae</taxon>
        <taxon>Trifolium</taxon>
    </lineage>
</organism>
<evidence type="ECO:0000313" key="7">
    <source>
        <dbReference type="EMBL" id="MCH97966.1"/>
    </source>
</evidence>